<dbReference type="GO" id="GO:0006139">
    <property type="term" value="P:nucleobase-containing compound metabolic process"/>
    <property type="evidence" value="ECO:0007669"/>
    <property type="project" value="InterPro"/>
</dbReference>
<dbReference type="GO" id="GO:0008408">
    <property type="term" value="F:3'-5' exonuclease activity"/>
    <property type="evidence" value="ECO:0007669"/>
    <property type="project" value="InterPro"/>
</dbReference>
<dbReference type="PANTHER" id="PTHR13620:SF105">
    <property type="entry name" value="OS01G0737700 PROTEIN"/>
    <property type="match status" value="1"/>
</dbReference>
<dbReference type="InterPro" id="IPR012337">
    <property type="entry name" value="RNaseH-like_sf"/>
</dbReference>
<evidence type="ECO:0000313" key="5">
    <source>
        <dbReference type="Proteomes" id="UP000737018"/>
    </source>
</evidence>
<reference evidence="4" key="1">
    <citation type="submission" date="2020-03" db="EMBL/GenBank/DDBJ databases">
        <title>Castanea mollissima Vanexum genome sequencing.</title>
        <authorList>
            <person name="Staton M."/>
        </authorList>
    </citation>
    <scope>NUCLEOTIDE SEQUENCE</scope>
    <source>
        <tissue evidence="4">Leaf</tissue>
    </source>
</reference>
<keyword evidence="5" id="KW-1185">Reference proteome</keyword>
<keyword evidence="1" id="KW-0540">Nuclease</keyword>
<name>A0A8J4QW97_9ROSI</name>
<protein>
    <recommendedName>
        <fullName evidence="3">3'-5' exonuclease domain-containing protein</fullName>
    </recommendedName>
</protein>
<dbReference type="SUPFAM" id="SSF53098">
    <property type="entry name" value="Ribonuclease H-like"/>
    <property type="match status" value="1"/>
</dbReference>
<dbReference type="Proteomes" id="UP000737018">
    <property type="component" value="Unassembled WGS sequence"/>
</dbReference>
<dbReference type="GO" id="GO:0005634">
    <property type="term" value="C:nucleus"/>
    <property type="evidence" value="ECO:0007669"/>
    <property type="project" value="TreeGrafter"/>
</dbReference>
<dbReference type="InterPro" id="IPR036397">
    <property type="entry name" value="RNaseH_sf"/>
</dbReference>
<dbReference type="GO" id="GO:0005737">
    <property type="term" value="C:cytoplasm"/>
    <property type="evidence" value="ECO:0007669"/>
    <property type="project" value="TreeGrafter"/>
</dbReference>
<sequence>MAMGKGRSRLRGAAMAKARCAAMEMAKVRSRGAVMEMVKARSRNAVMAMAKGRSHRRGDGEGAISLPSVTAPLRILHSDTHTLRIPFVIFTIMAMSIFDHEVNQDTHDLFEVTLESDHIQTLVTHTPQMVDSWISDIYRIHRRRLHHLIVGLDVEWRPNFNRNIENPVAILQLCVGRRCLIFQLIYATHFPNSLIEFLGDEAFTFVGVGIESDVEKLLDDHDLKVGNVVDLRGLAVDRLRNRDLKNAGLKGLARAVLGLEVHKPRHVTLSRWDNEWLDYNQIQYACVDAFLSFEIGRSLNAA</sequence>
<organism evidence="4 5">
    <name type="scientific">Castanea mollissima</name>
    <name type="common">Chinese chestnut</name>
    <dbReference type="NCBI Taxonomy" id="60419"/>
    <lineage>
        <taxon>Eukaryota</taxon>
        <taxon>Viridiplantae</taxon>
        <taxon>Streptophyta</taxon>
        <taxon>Embryophyta</taxon>
        <taxon>Tracheophyta</taxon>
        <taxon>Spermatophyta</taxon>
        <taxon>Magnoliopsida</taxon>
        <taxon>eudicotyledons</taxon>
        <taxon>Gunneridae</taxon>
        <taxon>Pentapetalae</taxon>
        <taxon>rosids</taxon>
        <taxon>fabids</taxon>
        <taxon>Fagales</taxon>
        <taxon>Fagaceae</taxon>
        <taxon>Castanea</taxon>
    </lineage>
</organism>
<dbReference type="InterPro" id="IPR002562">
    <property type="entry name" value="3'-5'_exonuclease_dom"/>
</dbReference>
<dbReference type="InterPro" id="IPR051132">
    <property type="entry name" value="3-5_Exonuclease_domain"/>
</dbReference>
<evidence type="ECO:0000256" key="1">
    <source>
        <dbReference type="ARBA" id="ARBA00022722"/>
    </source>
</evidence>
<evidence type="ECO:0000259" key="3">
    <source>
        <dbReference type="Pfam" id="PF01612"/>
    </source>
</evidence>
<keyword evidence="2" id="KW-0378">Hydrolase</keyword>
<evidence type="ECO:0000256" key="2">
    <source>
        <dbReference type="ARBA" id="ARBA00022801"/>
    </source>
</evidence>
<feature type="domain" description="3'-5' exonuclease" evidence="3">
    <location>
        <begin position="149"/>
        <end position="299"/>
    </location>
</feature>
<dbReference type="AlphaFoldDB" id="A0A8J4QW97"/>
<proteinExistence type="predicted"/>
<dbReference type="Pfam" id="PF01612">
    <property type="entry name" value="DNA_pol_A_exo1"/>
    <property type="match status" value="1"/>
</dbReference>
<dbReference type="PANTHER" id="PTHR13620">
    <property type="entry name" value="3-5 EXONUCLEASE"/>
    <property type="match status" value="1"/>
</dbReference>
<dbReference type="CDD" id="cd06141">
    <property type="entry name" value="WRN_exo"/>
    <property type="match status" value="1"/>
</dbReference>
<accession>A0A8J4QW97</accession>
<dbReference type="GO" id="GO:0003676">
    <property type="term" value="F:nucleic acid binding"/>
    <property type="evidence" value="ECO:0007669"/>
    <property type="project" value="InterPro"/>
</dbReference>
<dbReference type="Gene3D" id="3.30.420.10">
    <property type="entry name" value="Ribonuclease H-like superfamily/Ribonuclease H"/>
    <property type="match status" value="1"/>
</dbReference>
<dbReference type="OrthoDB" id="1920326at2759"/>
<evidence type="ECO:0000313" key="4">
    <source>
        <dbReference type="EMBL" id="KAF3954294.1"/>
    </source>
</evidence>
<dbReference type="EMBL" id="JRKL02003753">
    <property type="protein sequence ID" value="KAF3954294.1"/>
    <property type="molecule type" value="Genomic_DNA"/>
</dbReference>
<gene>
    <name evidence="4" type="ORF">CMV_020340</name>
</gene>
<comment type="caution">
    <text evidence="4">The sequence shown here is derived from an EMBL/GenBank/DDBJ whole genome shotgun (WGS) entry which is preliminary data.</text>
</comment>
<dbReference type="FunFam" id="3.30.420.10:FF:000054">
    <property type="entry name" value="Werner Syndrome-like exonuclease"/>
    <property type="match status" value="1"/>
</dbReference>